<keyword evidence="7" id="KW-0694">RNA-binding</keyword>
<feature type="compositionally biased region" description="Low complexity" evidence="9">
    <location>
        <begin position="196"/>
        <end position="206"/>
    </location>
</feature>
<sequence>MSAPPFHIPGLGHAKPNEVLPAENFAPDLLAAAASINENLGFALGTGGAAPRTSHGATKDDAQEIREVNSSKNLTQERLQDRAAESREDPMEVDRVTISNETVVRSAAEIKQESGDSEPHGPVDKAGTEDSNDTMQPDGQNDEAQGHHVTDALEAVLDGLMSAAARDAEQSGEQVAEPVNGADGAEAGEQAEWEADSSPYESSSESDSSDTSDEEDSDEEGGYQLLGIEETARLLMAEIDGEGGGKGKGSGAGQVRTKNEKPEEILPKPEVTITPDMKIESLGTIESIVENTVVIKSRAPGEVQALDTGSVLCRADRTVIGALAETLGNVRNPLYTVGFANEEEIKSLELAVGTEVFYSLEHAKYVFTQALREMKGSDASNLHDEEVGADEMEFSDDEKEAEYKKQLRAKKRGAKAGQGAHERNGKPHPLSNSSLPPSAADRDGSLNYDEDEDGPYKPLSRPQSFSQGSSSLPSLPPRPGGGFSAPRGGHGGRGSPRGGRGDFRGRSRGGRGGDRRYGRGRGGSDGRGGPDHSFGYDGAVDAVRPSSYGTPPQPPNAHLPPPPYGMSSPPQASASPWQAAAPAPYVPPPTNLPYPPAQSQAQLPLQPPAPSSYQNWGQGQAQPYYYPQQAVPQPVSQQAPPTAGYSQPTWPAAGVPPPPVPPTGGFANPAFYAAMQGQQGQQQGQQPYWGRPSGS</sequence>
<feature type="compositionally biased region" description="Pro residues" evidence="9">
    <location>
        <begin position="551"/>
        <end position="564"/>
    </location>
</feature>
<feature type="region of interest" description="Disordered" evidence="9">
    <location>
        <begin position="378"/>
        <end position="695"/>
    </location>
</feature>
<evidence type="ECO:0000313" key="10">
    <source>
        <dbReference type="EMBL" id="KAL1871575.1"/>
    </source>
</evidence>
<evidence type="ECO:0000256" key="8">
    <source>
        <dbReference type="ARBA" id="ARBA00023242"/>
    </source>
</evidence>
<feature type="compositionally biased region" description="Basic and acidic residues" evidence="9">
    <location>
        <begin position="78"/>
        <end position="95"/>
    </location>
</feature>
<evidence type="ECO:0000256" key="4">
    <source>
        <dbReference type="ARBA" id="ARBA00022517"/>
    </source>
</evidence>
<feature type="compositionally biased region" description="Gly residues" evidence="9">
    <location>
        <begin position="242"/>
        <end position="252"/>
    </location>
</feature>
<feature type="compositionally biased region" description="Low complexity" evidence="9">
    <location>
        <begin position="611"/>
        <end position="641"/>
    </location>
</feature>
<dbReference type="Proteomes" id="UP001586593">
    <property type="component" value="Unassembled WGS sequence"/>
</dbReference>
<evidence type="ECO:0000256" key="9">
    <source>
        <dbReference type="SAM" id="MobiDB-lite"/>
    </source>
</evidence>
<feature type="compositionally biased region" description="Low complexity" evidence="9">
    <location>
        <begin position="565"/>
        <end position="583"/>
    </location>
</feature>
<dbReference type="Gene3D" id="2.40.10.230">
    <property type="entry name" value="Probable tRNA pseudouridine synthase domain"/>
    <property type="match status" value="1"/>
</dbReference>
<keyword evidence="11" id="KW-1185">Reference proteome</keyword>
<keyword evidence="8" id="KW-0539">Nucleus</keyword>
<dbReference type="SUPFAM" id="SSF50447">
    <property type="entry name" value="Translation proteins"/>
    <property type="match status" value="1"/>
</dbReference>
<evidence type="ECO:0000256" key="2">
    <source>
        <dbReference type="ARBA" id="ARBA00009801"/>
    </source>
</evidence>
<feature type="compositionally biased region" description="Low complexity" evidence="9">
    <location>
        <begin position="427"/>
        <end position="438"/>
    </location>
</feature>
<dbReference type="InterPro" id="IPR038664">
    <property type="entry name" value="Gar1/Naf1_Cbf5-bd_sf"/>
</dbReference>
<dbReference type="Pfam" id="PF04410">
    <property type="entry name" value="Gar1"/>
    <property type="match status" value="1"/>
</dbReference>
<dbReference type="EMBL" id="JAZHXJ010000154">
    <property type="protein sequence ID" value="KAL1871575.1"/>
    <property type="molecule type" value="Genomic_DNA"/>
</dbReference>
<dbReference type="InterPro" id="IPR007504">
    <property type="entry name" value="H/ACA_rnp_Gar1/Naf1"/>
</dbReference>
<feature type="compositionally biased region" description="Polar residues" evidence="9">
    <location>
        <begin position="133"/>
        <end position="143"/>
    </location>
</feature>
<evidence type="ECO:0000256" key="3">
    <source>
        <dbReference type="ARBA" id="ARBA00021438"/>
    </source>
</evidence>
<comment type="similarity">
    <text evidence="2">Belongs to the NAF1 family.</text>
</comment>
<reference evidence="10 11" key="1">
    <citation type="journal article" date="2024" name="Commun. Biol.">
        <title>Comparative genomic analysis of thermophilic fungi reveals convergent evolutionary adaptations and gene losses.</title>
        <authorList>
            <person name="Steindorff A.S."/>
            <person name="Aguilar-Pontes M.V."/>
            <person name="Robinson A.J."/>
            <person name="Andreopoulos B."/>
            <person name="LaButti K."/>
            <person name="Kuo A."/>
            <person name="Mondo S."/>
            <person name="Riley R."/>
            <person name="Otillar R."/>
            <person name="Haridas S."/>
            <person name="Lipzen A."/>
            <person name="Grimwood J."/>
            <person name="Schmutz J."/>
            <person name="Clum A."/>
            <person name="Reid I.D."/>
            <person name="Moisan M.C."/>
            <person name="Butler G."/>
            <person name="Nguyen T.T.M."/>
            <person name="Dewar K."/>
            <person name="Conant G."/>
            <person name="Drula E."/>
            <person name="Henrissat B."/>
            <person name="Hansel C."/>
            <person name="Singer S."/>
            <person name="Hutchinson M.I."/>
            <person name="de Vries R.P."/>
            <person name="Natvig D.O."/>
            <person name="Powell A.J."/>
            <person name="Tsang A."/>
            <person name="Grigoriev I.V."/>
        </authorList>
    </citation>
    <scope>NUCLEOTIDE SEQUENCE [LARGE SCALE GENOMIC DNA]</scope>
    <source>
        <strain evidence="10 11">ATCC 24622</strain>
    </source>
</reference>
<feature type="compositionally biased region" description="Low complexity" evidence="9">
    <location>
        <begin position="460"/>
        <end position="473"/>
    </location>
</feature>
<feature type="region of interest" description="Disordered" evidence="9">
    <location>
        <begin position="44"/>
        <end position="221"/>
    </location>
</feature>
<comment type="caution">
    <text evidence="10">The sequence shown here is derived from an EMBL/GenBank/DDBJ whole genome shotgun (WGS) entry which is preliminary data.</text>
</comment>
<dbReference type="InterPro" id="IPR009000">
    <property type="entry name" value="Transl_B-barrel_sf"/>
</dbReference>
<keyword evidence="6" id="KW-0597">Phosphoprotein</keyword>
<proteinExistence type="inferred from homology"/>
<evidence type="ECO:0000256" key="6">
    <source>
        <dbReference type="ARBA" id="ARBA00022553"/>
    </source>
</evidence>
<feature type="compositionally biased region" description="Low complexity" evidence="9">
    <location>
        <begin position="676"/>
        <end position="686"/>
    </location>
</feature>
<feature type="region of interest" description="Disordered" evidence="9">
    <location>
        <begin position="240"/>
        <end position="261"/>
    </location>
</feature>
<dbReference type="PANTHER" id="PTHR31633">
    <property type="entry name" value="H/ACA RIBONUCLEOPROTEIN COMPLEX NON-CORE SUBUNIT NAF1"/>
    <property type="match status" value="1"/>
</dbReference>
<name>A0ABR3X7F1_9PEZI</name>
<evidence type="ECO:0000256" key="5">
    <source>
        <dbReference type="ARBA" id="ARBA00022552"/>
    </source>
</evidence>
<feature type="compositionally biased region" description="Basic and acidic residues" evidence="9">
    <location>
        <begin position="57"/>
        <end position="69"/>
    </location>
</feature>
<feature type="compositionally biased region" description="Acidic residues" evidence="9">
    <location>
        <begin position="387"/>
        <end position="400"/>
    </location>
</feature>
<organism evidence="10 11">
    <name type="scientific">Phialemonium thermophilum</name>
    <dbReference type="NCBI Taxonomy" id="223376"/>
    <lineage>
        <taxon>Eukaryota</taxon>
        <taxon>Fungi</taxon>
        <taxon>Dikarya</taxon>
        <taxon>Ascomycota</taxon>
        <taxon>Pezizomycotina</taxon>
        <taxon>Sordariomycetes</taxon>
        <taxon>Sordariomycetidae</taxon>
        <taxon>Cephalothecales</taxon>
        <taxon>Cephalothecaceae</taxon>
        <taxon>Phialemonium</taxon>
    </lineage>
</organism>
<feature type="compositionally biased region" description="Basic and acidic residues" evidence="9">
    <location>
        <begin position="499"/>
        <end position="530"/>
    </location>
</feature>
<protein>
    <recommendedName>
        <fullName evidence="3">H/ACA ribonucleoprotein complex non-core subunit NAF1</fullName>
    </recommendedName>
</protein>
<feature type="compositionally biased region" description="Basic and acidic residues" evidence="9">
    <location>
        <begin position="108"/>
        <end position="128"/>
    </location>
</feature>
<accession>A0ABR3X7F1</accession>
<evidence type="ECO:0000256" key="1">
    <source>
        <dbReference type="ARBA" id="ARBA00004123"/>
    </source>
</evidence>
<evidence type="ECO:0000256" key="7">
    <source>
        <dbReference type="ARBA" id="ARBA00022884"/>
    </source>
</evidence>
<dbReference type="InterPro" id="IPR040309">
    <property type="entry name" value="Naf1"/>
</dbReference>
<feature type="compositionally biased region" description="Acidic residues" evidence="9">
    <location>
        <begin position="207"/>
        <end position="221"/>
    </location>
</feature>
<keyword evidence="5" id="KW-0698">rRNA processing</keyword>
<dbReference type="PANTHER" id="PTHR31633:SF1">
    <property type="entry name" value="H_ACA RIBONUCLEOPROTEIN COMPLEX NON-CORE SUBUNIT NAF1"/>
    <property type="match status" value="1"/>
</dbReference>
<comment type="subcellular location">
    <subcellularLocation>
        <location evidence="1">Nucleus</location>
    </subcellularLocation>
</comment>
<evidence type="ECO:0000313" key="11">
    <source>
        <dbReference type="Proteomes" id="UP001586593"/>
    </source>
</evidence>
<feature type="compositionally biased region" description="Pro residues" evidence="9">
    <location>
        <begin position="584"/>
        <end position="596"/>
    </location>
</feature>
<feature type="compositionally biased region" description="Gly residues" evidence="9">
    <location>
        <begin position="480"/>
        <end position="498"/>
    </location>
</feature>
<keyword evidence="4" id="KW-0690">Ribosome biogenesis</keyword>
<gene>
    <name evidence="10" type="ORF">VTK73DRAFT_2039</name>
</gene>